<dbReference type="Proteomes" id="UP000825123">
    <property type="component" value="Chromosome"/>
</dbReference>
<reference evidence="1 2" key="1">
    <citation type="submission" date="2021-04" db="EMBL/GenBank/DDBJ databases">
        <title>Complete genome sequence of Stygiolobus sp. KN-1.</title>
        <authorList>
            <person name="Nakamura K."/>
            <person name="Sakai H."/>
            <person name="Kurosawa N."/>
        </authorList>
    </citation>
    <scope>NUCLEOTIDE SEQUENCE [LARGE SCALE GENOMIC DNA]</scope>
    <source>
        <strain evidence="1 2">KN-1</strain>
    </source>
</reference>
<dbReference type="GeneID" id="66162897"/>
<dbReference type="AlphaFoldDB" id="A0A8D5U5F3"/>
<dbReference type="EMBL" id="AP024597">
    <property type="protein sequence ID" value="BCU69865.1"/>
    <property type="molecule type" value="Genomic_DNA"/>
</dbReference>
<sequence length="123" mass="14052">MKDFEKDNCCNVKRTTAADFLMKPMYSTNKVIGYKVKSIMTNRGIIQVLWKKEGDKLDLRYRGVNCLTSKVALEALCEWVCNGEVKGPEEAVKKLQQIRGYKVNDEVVDLVYKVFEAIEGEGH</sequence>
<evidence type="ECO:0000313" key="2">
    <source>
        <dbReference type="Proteomes" id="UP000825123"/>
    </source>
</evidence>
<dbReference type="RefSeq" id="WP_221289898.1">
    <property type="nucleotide sequence ID" value="NZ_AP024597.1"/>
</dbReference>
<protein>
    <submittedName>
        <fullName evidence="1">Uncharacterized protein</fullName>
    </submittedName>
</protein>
<name>A0A8D5U5F3_9CREN</name>
<keyword evidence="2" id="KW-1185">Reference proteome</keyword>
<proteinExistence type="predicted"/>
<gene>
    <name evidence="1" type="ORF">KN1_11620</name>
</gene>
<evidence type="ECO:0000313" key="1">
    <source>
        <dbReference type="EMBL" id="BCU69865.1"/>
    </source>
</evidence>
<organism evidence="1 2">
    <name type="scientific">Stygiolobus caldivivus</name>
    <dbReference type="NCBI Taxonomy" id="2824673"/>
    <lineage>
        <taxon>Archaea</taxon>
        <taxon>Thermoproteota</taxon>
        <taxon>Thermoprotei</taxon>
        <taxon>Sulfolobales</taxon>
        <taxon>Sulfolobaceae</taxon>
        <taxon>Stygiolobus</taxon>
    </lineage>
</organism>
<dbReference type="KEGG" id="csty:KN1_11620"/>
<accession>A0A8D5U5F3</accession>